<dbReference type="AlphaFoldDB" id="A0A9W7SZM0"/>
<evidence type="ECO:0000256" key="3">
    <source>
        <dbReference type="ARBA" id="ARBA00022617"/>
    </source>
</evidence>
<dbReference type="Gene3D" id="1.10.489.10">
    <property type="entry name" value="Chloroperoxidase-like"/>
    <property type="match status" value="1"/>
</dbReference>
<evidence type="ECO:0000313" key="10">
    <source>
        <dbReference type="EMBL" id="KAH9844752.1"/>
    </source>
</evidence>
<evidence type="ECO:0000256" key="5">
    <source>
        <dbReference type="ARBA" id="ARBA00023002"/>
    </source>
</evidence>
<name>A0A9W7SZM0_9PEZI</name>
<dbReference type="EMBL" id="RIBY02000225">
    <property type="protein sequence ID" value="KAH9844752.1"/>
    <property type="molecule type" value="Genomic_DNA"/>
</dbReference>
<feature type="domain" description="Heme haloperoxidase family profile" evidence="9">
    <location>
        <begin position="54"/>
        <end position="290"/>
    </location>
</feature>
<evidence type="ECO:0000256" key="4">
    <source>
        <dbReference type="ARBA" id="ARBA00022723"/>
    </source>
</evidence>
<accession>A0A9W7SZM0</accession>
<dbReference type="PANTHER" id="PTHR33577:SF1">
    <property type="entry name" value="HEME HALOPEROXIDASE FAMILY PROFILE DOMAIN-CONTAINING PROTEIN"/>
    <property type="match status" value="1"/>
</dbReference>
<dbReference type="GO" id="GO:0004601">
    <property type="term" value="F:peroxidase activity"/>
    <property type="evidence" value="ECO:0007669"/>
    <property type="project" value="UniProtKB-KW"/>
</dbReference>
<feature type="signal peptide" evidence="8">
    <location>
        <begin position="1"/>
        <end position="15"/>
    </location>
</feature>
<evidence type="ECO:0000256" key="1">
    <source>
        <dbReference type="ARBA" id="ARBA00001970"/>
    </source>
</evidence>
<keyword evidence="8" id="KW-0732">Signal</keyword>
<keyword evidence="11" id="KW-1185">Reference proteome</keyword>
<keyword evidence="5" id="KW-0560">Oxidoreductase</keyword>
<dbReference type="OrthoDB" id="407298at2759"/>
<gene>
    <name evidence="10" type="ORF">Tdes44962_MAKER07097</name>
</gene>
<comment type="caution">
    <text evidence="10">The sequence shown here is derived from an EMBL/GenBank/DDBJ whole genome shotgun (WGS) entry which is preliminary data.</text>
</comment>
<dbReference type="PROSITE" id="PS51405">
    <property type="entry name" value="HEME_HALOPEROXIDASE"/>
    <property type="match status" value="1"/>
</dbReference>
<organism evidence="10 11">
    <name type="scientific">Teratosphaeria destructans</name>
    <dbReference type="NCBI Taxonomy" id="418781"/>
    <lineage>
        <taxon>Eukaryota</taxon>
        <taxon>Fungi</taxon>
        <taxon>Dikarya</taxon>
        <taxon>Ascomycota</taxon>
        <taxon>Pezizomycotina</taxon>
        <taxon>Dothideomycetes</taxon>
        <taxon>Dothideomycetidae</taxon>
        <taxon>Mycosphaerellales</taxon>
        <taxon>Teratosphaeriaceae</taxon>
        <taxon>Teratosphaeria</taxon>
    </lineage>
</organism>
<evidence type="ECO:0000313" key="11">
    <source>
        <dbReference type="Proteomes" id="UP001138500"/>
    </source>
</evidence>
<comment type="cofactor">
    <cofactor evidence="1">
        <name>heme b</name>
        <dbReference type="ChEBI" id="CHEBI:60344"/>
    </cofactor>
</comment>
<reference evidence="10 11" key="1">
    <citation type="journal article" date="2018" name="IMA Fungus">
        <title>IMA Genome-F 10: Nine draft genome sequences of Claviceps purpurea s.lat., including C. arundinis, C. humidiphila, and C. cf. spartinae, pseudomolecules for the pitch canker pathogen Fusarium circinatum, draft genome of Davidsoniella eucalypti, Grosmannia galeiformis, Quambalaria eucalypti, and Teratosphaeria destructans.</title>
        <authorList>
            <person name="Wingfield B.D."/>
            <person name="Liu M."/>
            <person name="Nguyen H.D."/>
            <person name="Lane F.A."/>
            <person name="Morgan S.W."/>
            <person name="De Vos L."/>
            <person name="Wilken P.M."/>
            <person name="Duong T.A."/>
            <person name="Aylward J."/>
            <person name="Coetzee M.P."/>
            <person name="Dadej K."/>
            <person name="De Beer Z.W."/>
            <person name="Findlay W."/>
            <person name="Havenga M."/>
            <person name="Kolarik M."/>
            <person name="Menzies J.G."/>
            <person name="Naidoo K."/>
            <person name="Pochopski O."/>
            <person name="Shoukouhi P."/>
            <person name="Santana Q.C."/>
            <person name="Seifert K.A."/>
            <person name="Soal N."/>
            <person name="Steenkamp E.T."/>
            <person name="Tatham C.T."/>
            <person name="van der Nest M.A."/>
            <person name="Wingfield M.J."/>
        </authorList>
    </citation>
    <scope>NUCLEOTIDE SEQUENCE [LARGE SCALE GENOMIC DNA]</scope>
    <source>
        <strain evidence="10">CMW44962</strain>
    </source>
</reference>
<keyword evidence="6" id="KW-0408">Iron</keyword>
<keyword evidence="3" id="KW-0349">Heme</keyword>
<reference evidence="10 11" key="2">
    <citation type="journal article" date="2021" name="Curr. Genet.">
        <title>Genetic response to nitrogen starvation in the aggressive Eucalyptus foliar pathogen Teratosphaeria destructans.</title>
        <authorList>
            <person name="Havenga M."/>
            <person name="Wingfield B.D."/>
            <person name="Wingfield M.J."/>
            <person name="Dreyer L.L."/>
            <person name="Roets F."/>
            <person name="Aylward J."/>
        </authorList>
    </citation>
    <scope>NUCLEOTIDE SEQUENCE [LARGE SCALE GENOMIC DNA]</scope>
    <source>
        <strain evidence="10">CMW44962</strain>
    </source>
</reference>
<proteinExistence type="inferred from homology"/>
<evidence type="ECO:0000259" key="9">
    <source>
        <dbReference type="PROSITE" id="PS51405"/>
    </source>
</evidence>
<evidence type="ECO:0000256" key="2">
    <source>
        <dbReference type="ARBA" id="ARBA00022559"/>
    </source>
</evidence>
<feature type="chain" id="PRO_5040879011" evidence="8">
    <location>
        <begin position="16"/>
        <end position="411"/>
    </location>
</feature>
<evidence type="ECO:0000256" key="8">
    <source>
        <dbReference type="SAM" id="SignalP"/>
    </source>
</evidence>
<dbReference type="SUPFAM" id="SSF47571">
    <property type="entry name" value="Cloroperoxidase"/>
    <property type="match status" value="1"/>
</dbReference>
<dbReference type="Proteomes" id="UP001138500">
    <property type="component" value="Unassembled WGS sequence"/>
</dbReference>
<keyword evidence="2 10" id="KW-0575">Peroxidase</keyword>
<dbReference type="GO" id="GO:0046872">
    <property type="term" value="F:metal ion binding"/>
    <property type="evidence" value="ECO:0007669"/>
    <property type="project" value="UniProtKB-KW"/>
</dbReference>
<keyword evidence="4" id="KW-0479">Metal-binding</keyword>
<dbReference type="PANTHER" id="PTHR33577">
    <property type="entry name" value="STERIGMATOCYSTIN BIOSYNTHESIS PEROXIDASE STCC-RELATED"/>
    <property type="match status" value="1"/>
</dbReference>
<comment type="similarity">
    <text evidence="7">Belongs to the chloroperoxidase family.</text>
</comment>
<evidence type="ECO:0000256" key="7">
    <source>
        <dbReference type="ARBA" id="ARBA00025795"/>
    </source>
</evidence>
<evidence type="ECO:0000256" key="6">
    <source>
        <dbReference type="ARBA" id="ARBA00023004"/>
    </source>
</evidence>
<dbReference type="Pfam" id="PF01328">
    <property type="entry name" value="Peroxidase_2"/>
    <property type="match status" value="1"/>
</dbReference>
<sequence length="411" mass="43592">MRSFAAALLAGSAAALPQLASVKRQSATGPQGAGALPLVPPSFDAASQYVSTSGAHQFVAPGPNDARGMCPGLNALANHGYLPHNGFATIQQFIDGTTGVYGMGEDLAGFLAIYGALVDGDGLGWSIEGVPHTGIGGSHNNYEADSSPNRADLYQYGSNTEIVMDQFNHLYNMQPDASTANYNLEVLREYRGYRFQQSVSENPYFAYNAFAGIEVSQAAFTFIYRFMANKSAEYPEGILNKDVLKSFYSIKGSEGNLYWEPGHEQIPDNWYGRNKADAYTIPYFEADILYFAETQPEVLSIGCNAGKVNTFTGVDPAVLTNGAYTKESAAASPACFATEYALAHAKSLNLVTTLLSSTLSSLTTAVTNGLSGMNCASISSLNESAFEFCPGMPSLYGGPTAAVAPGAIQNN</sequence>
<protein>
    <submittedName>
        <fullName evidence="10">Peroxidase, family 2</fullName>
    </submittedName>
</protein>
<dbReference type="InterPro" id="IPR000028">
    <property type="entry name" value="Chloroperoxidase"/>
</dbReference>
<dbReference type="InterPro" id="IPR036851">
    <property type="entry name" value="Chloroperoxidase-like_sf"/>
</dbReference>